<dbReference type="OrthoDB" id="3186156at2"/>
<protein>
    <recommendedName>
        <fullName evidence="3">Peptidase C39-like domain-containing protein</fullName>
    </recommendedName>
</protein>
<name>A0A2I1JWR2_9LACT</name>
<feature type="domain" description="Peptidase C39-like" evidence="3">
    <location>
        <begin position="167"/>
        <end position="301"/>
    </location>
</feature>
<feature type="region of interest" description="Disordered" evidence="1">
    <location>
        <begin position="51"/>
        <end position="74"/>
    </location>
</feature>
<evidence type="ECO:0000313" key="4">
    <source>
        <dbReference type="EMBL" id="PKY87848.1"/>
    </source>
</evidence>
<dbReference type="EMBL" id="PKHE01000019">
    <property type="protein sequence ID" value="PKY87848.1"/>
    <property type="molecule type" value="Genomic_DNA"/>
</dbReference>
<accession>A0A2I1JWR2</accession>
<dbReference type="InterPro" id="IPR039564">
    <property type="entry name" value="Peptidase_C39-like"/>
</dbReference>
<sequence length="331" mass="37566">MATHKQKPRLFFSLWQLINRNHACFSVCGVSQHDNSDCFYLWYNSTIKERGGPMAKKRKSSKKKSTSRRKNQRTRQFTTGKVVLSLVIIVCIIGGFVGLWLRFFGGSPVDYAYYQSVASQYAPDYLDHQLEIEQLIEERGDRPADVGHLFIPRHPAQLSSLESADQIDIPYYNQNDPRWANVSYGTDDSRKLWENGCAIASLAMVDAYYGGPSSPQSIVRWAGDTYYLHHQGTAWSIYHDFGEHFGYQVTDLGNDFTQAMHHIQSGHPVIVAVGPGAFTRGGHVMVVRGYDGYNVYLNDPNDSPEFFWSIQPVAAQTLIDSSLNYWAFQPQ</sequence>
<evidence type="ECO:0000313" key="5">
    <source>
        <dbReference type="Proteomes" id="UP000234384"/>
    </source>
</evidence>
<reference evidence="4 5" key="1">
    <citation type="submission" date="2017-12" db="EMBL/GenBank/DDBJ databases">
        <title>Phylogenetic diversity of female urinary microbiome.</title>
        <authorList>
            <person name="Thomas-White K."/>
            <person name="Wolfe A.J."/>
        </authorList>
    </citation>
    <scope>NUCLEOTIDE SEQUENCE [LARGE SCALE GENOMIC DNA]</scope>
    <source>
        <strain evidence="4 5">UMB0898</strain>
    </source>
</reference>
<dbReference type="Proteomes" id="UP000234384">
    <property type="component" value="Unassembled WGS sequence"/>
</dbReference>
<keyword evidence="2" id="KW-0812">Transmembrane</keyword>
<evidence type="ECO:0000256" key="2">
    <source>
        <dbReference type="SAM" id="Phobius"/>
    </source>
</evidence>
<comment type="caution">
    <text evidence="4">The sequence shown here is derived from an EMBL/GenBank/DDBJ whole genome shotgun (WGS) entry which is preliminary data.</text>
</comment>
<keyword evidence="2" id="KW-1133">Transmembrane helix</keyword>
<dbReference type="Gene3D" id="3.90.70.10">
    <property type="entry name" value="Cysteine proteinases"/>
    <property type="match status" value="1"/>
</dbReference>
<evidence type="ECO:0000259" key="3">
    <source>
        <dbReference type="Pfam" id="PF13529"/>
    </source>
</evidence>
<evidence type="ECO:0000256" key="1">
    <source>
        <dbReference type="SAM" id="MobiDB-lite"/>
    </source>
</evidence>
<dbReference type="AlphaFoldDB" id="A0A2I1JWR2"/>
<keyword evidence="2" id="KW-0472">Membrane</keyword>
<organism evidence="4 5">
    <name type="scientific">Falseniella ignava</name>
    <dbReference type="NCBI Taxonomy" id="137730"/>
    <lineage>
        <taxon>Bacteria</taxon>
        <taxon>Bacillati</taxon>
        <taxon>Bacillota</taxon>
        <taxon>Bacilli</taxon>
        <taxon>Lactobacillales</taxon>
        <taxon>Aerococcaceae</taxon>
        <taxon>Falseniella</taxon>
    </lineage>
</organism>
<feature type="compositionally biased region" description="Basic residues" evidence="1">
    <location>
        <begin position="55"/>
        <end position="73"/>
    </location>
</feature>
<feature type="transmembrane region" description="Helical" evidence="2">
    <location>
        <begin position="82"/>
        <end position="101"/>
    </location>
</feature>
<gene>
    <name evidence="4" type="ORF">CYJ57_06540</name>
</gene>
<dbReference type="Pfam" id="PF13529">
    <property type="entry name" value="Peptidase_C39_2"/>
    <property type="match status" value="1"/>
</dbReference>
<proteinExistence type="predicted"/>